<dbReference type="PANTHER" id="PTHR42886">
    <property type="entry name" value="RE40534P-RELATED"/>
    <property type="match status" value="1"/>
</dbReference>
<dbReference type="InterPro" id="IPR029058">
    <property type="entry name" value="AB_hydrolase_fold"/>
</dbReference>
<name>A0A1L7CXN5_9CORY</name>
<feature type="domain" description="Serine aminopeptidase S33" evidence="1">
    <location>
        <begin position="17"/>
        <end position="273"/>
    </location>
</feature>
<evidence type="ECO:0000313" key="2">
    <source>
        <dbReference type="EMBL" id="APT90562.1"/>
    </source>
</evidence>
<gene>
    <name evidence="2" type="ORF">CSPHI_05395</name>
</gene>
<keyword evidence="3" id="KW-1185">Reference proteome</keyword>
<dbReference type="PANTHER" id="PTHR42886:SF29">
    <property type="entry name" value="PUMMELIG, ISOFORM A"/>
    <property type="match status" value="1"/>
</dbReference>
<reference evidence="2 3" key="1">
    <citation type="submission" date="2014-08" db="EMBL/GenBank/DDBJ databases">
        <title>Complete genome sequence of Corynebacterium sphenisci CECT 5990(T) (=DSM 44792(T)), isolated from healthy wild penguins.</title>
        <authorList>
            <person name="Ruckert C."/>
            <person name="Albersmeier A."/>
            <person name="Winkler A."/>
            <person name="Kalinowski J."/>
        </authorList>
    </citation>
    <scope>NUCLEOTIDE SEQUENCE [LARGE SCALE GENOMIC DNA]</scope>
    <source>
        <strain evidence="2 3">DSM 44792</strain>
    </source>
</reference>
<dbReference type="Pfam" id="PF12146">
    <property type="entry name" value="Hydrolase_4"/>
    <property type="match status" value="1"/>
</dbReference>
<proteinExistence type="predicted"/>
<dbReference type="KEGG" id="csph:CSPHI_05395"/>
<accession>A0A1L7CXN5</accession>
<protein>
    <recommendedName>
        <fullName evidence="1">Serine aminopeptidase S33 domain-containing protein</fullName>
    </recommendedName>
</protein>
<dbReference type="SUPFAM" id="SSF53474">
    <property type="entry name" value="alpha/beta-Hydrolases"/>
    <property type="match status" value="1"/>
</dbReference>
<sequence>MVRHAPDGADAPGFADRDAVLLIHGMSDYFFQDHVAARLHAAGYACYAVDLRKCGRSHRPGQTRHHVTEISRYDADLDAAVDLVLAAGHPRVVPLGHSTGGLILGLWLDRIRRLAPDRHARIPGAVFNSPWLELPFTGPRLPLTKAVTATMARLRPNMWTPDKGLPAYGDSIHASRHGDWDFDLAHKPLAGFEKRFSWLDAVRRAQRRLQRGVEAGVPCLVLHSDASRLNAPYAPATDTSDAVLVVDHIVRYAPKLGSDVELVAIPGARHDVYLSREHAREQALRLTLSFLDRVTAG</sequence>
<dbReference type="Gene3D" id="3.40.50.1820">
    <property type="entry name" value="alpha/beta hydrolase"/>
    <property type="match status" value="1"/>
</dbReference>
<dbReference type="OrthoDB" id="9801217at2"/>
<dbReference type="InterPro" id="IPR022742">
    <property type="entry name" value="Hydrolase_4"/>
</dbReference>
<evidence type="ECO:0000259" key="1">
    <source>
        <dbReference type="Pfam" id="PF12146"/>
    </source>
</evidence>
<dbReference type="STRING" id="1437874.CSPHI_05395"/>
<evidence type="ECO:0000313" key="3">
    <source>
        <dbReference type="Proteomes" id="UP000185469"/>
    </source>
</evidence>
<dbReference type="Proteomes" id="UP000185469">
    <property type="component" value="Chromosome"/>
</dbReference>
<dbReference type="AlphaFoldDB" id="A0A1L7CXN5"/>
<organism evidence="2 3">
    <name type="scientific">Corynebacterium sphenisci DSM 44792</name>
    <dbReference type="NCBI Taxonomy" id="1437874"/>
    <lineage>
        <taxon>Bacteria</taxon>
        <taxon>Bacillati</taxon>
        <taxon>Actinomycetota</taxon>
        <taxon>Actinomycetes</taxon>
        <taxon>Mycobacteriales</taxon>
        <taxon>Corynebacteriaceae</taxon>
        <taxon>Corynebacterium</taxon>
    </lineage>
</organism>
<dbReference type="EMBL" id="CP009248">
    <property type="protein sequence ID" value="APT90562.1"/>
    <property type="molecule type" value="Genomic_DNA"/>
</dbReference>